<keyword evidence="1" id="KW-0812">Transmembrane</keyword>
<feature type="transmembrane region" description="Helical" evidence="1">
    <location>
        <begin position="116"/>
        <end position="136"/>
    </location>
</feature>
<dbReference type="Pfam" id="PF00892">
    <property type="entry name" value="EamA"/>
    <property type="match status" value="2"/>
</dbReference>
<evidence type="ECO:0000256" key="1">
    <source>
        <dbReference type="SAM" id="Phobius"/>
    </source>
</evidence>
<feature type="transmembrane region" description="Helical" evidence="1">
    <location>
        <begin position="265"/>
        <end position="283"/>
    </location>
</feature>
<feature type="transmembrane region" description="Helical" evidence="1">
    <location>
        <begin position="211"/>
        <end position="229"/>
    </location>
</feature>
<gene>
    <name evidence="3" type="ORF">A2649_00480</name>
</gene>
<sequence>MIGYLEVLGAVSIWAIINGLVIKGVKKTSGVGVGTWMSLVGVAIFSVMFLAKNPFVGLNQYQVTMLVLLGLVSALNNSLFYTALKMTYVYNAALLHYFASILVIILIAFVPMFHETLTPVDIVAVLLGFAGLVIITRPSWQNNSSKKWIYFALGSACFYSLEMVFGRIVSTHGVAPNISAFVKLLAQAAIMPVVAVILGQSITIGEKKERFMIVIAGVLLFLSFILYFSGVQIVPVKHSAVLGYVDRIGAILLGAYFFKEKLTKNVWIGGTLILGASLLVVLFR</sequence>
<accession>A0A1F8ECB6</accession>
<dbReference type="AlphaFoldDB" id="A0A1F8ECB6"/>
<evidence type="ECO:0000259" key="2">
    <source>
        <dbReference type="Pfam" id="PF00892"/>
    </source>
</evidence>
<dbReference type="PANTHER" id="PTHR22911">
    <property type="entry name" value="ACYL-MALONYL CONDENSING ENZYME-RELATED"/>
    <property type="match status" value="1"/>
</dbReference>
<comment type="caution">
    <text evidence="3">The sequence shown here is derived from an EMBL/GenBank/DDBJ whole genome shotgun (WGS) entry which is preliminary data.</text>
</comment>
<evidence type="ECO:0000313" key="3">
    <source>
        <dbReference type="EMBL" id="OGM98544.1"/>
    </source>
</evidence>
<feature type="transmembrane region" description="Helical" evidence="1">
    <location>
        <begin position="180"/>
        <end position="199"/>
    </location>
</feature>
<protein>
    <recommendedName>
        <fullName evidence="2">EamA domain-containing protein</fullName>
    </recommendedName>
</protein>
<proteinExistence type="predicted"/>
<dbReference type="STRING" id="1802661.A2649_00480"/>
<dbReference type="GO" id="GO:0016020">
    <property type="term" value="C:membrane"/>
    <property type="evidence" value="ECO:0007669"/>
    <property type="project" value="InterPro"/>
</dbReference>
<dbReference type="EMBL" id="MGJB01000014">
    <property type="protein sequence ID" value="OGM98544.1"/>
    <property type="molecule type" value="Genomic_DNA"/>
</dbReference>
<dbReference type="InterPro" id="IPR037185">
    <property type="entry name" value="EmrE-like"/>
</dbReference>
<feature type="domain" description="EamA" evidence="2">
    <location>
        <begin position="2"/>
        <end position="136"/>
    </location>
</feature>
<dbReference type="SUPFAM" id="SSF103481">
    <property type="entry name" value="Multidrug resistance efflux transporter EmrE"/>
    <property type="match status" value="2"/>
</dbReference>
<dbReference type="InterPro" id="IPR000620">
    <property type="entry name" value="EamA_dom"/>
</dbReference>
<feature type="transmembrane region" description="Helical" evidence="1">
    <location>
        <begin position="148"/>
        <end position="168"/>
    </location>
</feature>
<name>A0A1F8ECB6_9BACT</name>
<evidence type="ECO:0000313" key="4">
    <source>
        <dbReference type="Proteomes" id="UP000176893"/>
    </source>
</evidence>
<feature type="domain" description="EamA" evidence="2">
    <location>
        <begin position="147"/>
        <end position="281"/>
    </location>
</feature>
<feature type="transmembrane region" description="Helical" evidence="1">
    <location>
        <begin position="88"/>
        <end position="110"/>
    </location>
</feature>
<feature type="transmembrane region" description="Helical" evidence="1">
    <location>
        <begin position="63"/>
        <end position="81"/>
    </location>
</feature>
<keyword evidence="1" id="KW-1133">Transmembrane helix</keyword>
<dbReference type="Proteomes" id="UP000176893">
    <property type="component" value="Unassembled WGS sequence"/>
</dbReference>
<feature type="transmembrane region" description="Helical" evidence="1">
    <location>
        <begin position="6"/>
        <end position="25"/>
    </location>
</feature>
<reference evidence="3 4" key="1">
    <citation type="journal article" date="2016" name="Nat. Commun.">
        <title>Thousands of microbial genomes shed light on interconnected biogeochemical processes in an aquifer system.</title>
        <authorList>
            <person name="Anantharaman K."/>
            <person name="Brown C.T."/>
            <person name="Hug L.A."/>
            <person name="Sharon I."/>
            <person name="Castelle C.J."/>
            <person name="Probst A.J."/>
            <person name="Thomas B.C."/>
            <person name="Singh A."/>
            <person name="Wilkins M.J."/>
            <person name="Karaoz U."/>
            <person name="Brodie E.L."/>
            <person name="Williams K.H."/>
            <person name="Hubbard S.S."/>
            <person name="Banfield J.F."/>
        </authorList>
    </citation>
    <scope>NUCLEOTIDE SEQUENCE [LARGE SCALE GENOMIC DNA]</scope>
</reference>
<dbReference type="PANTHER" id="PTHR22911:SF137">
    <property type="entry name" value="SOLUTE CARRIER FAMILY 35 MEMBER G2-RELATED"/>
    <property type="match status" value="1"/>
</dbReference>
<feature type="transmembrane region" description="Helical" evidence="1">
    <location>
        <begin position="32"/>
        <end position="51"/>
    </location>
</feature>
<organism evidence="3 4">
    <name type="scientific">Candidatus Yanofskybacteria bacterium RIFCSPHIGHO2_01_FULL_41_26</name>
    <dbReference type="NCBI Taxonomy" id="1802661"/>
    <lineage>
        <taxon>Bacteria</taxon>
        <taxon>Candidatus Yanofskyibacteriota</taxon>
    </lineage>
</organism>
<keyword evidence="1" id="KW-0472">Membrane</keyword>